<feature type="transmembrane region" description="Helical" evidence="2">
    <location>
        <begin position="63"/>
        <end position="81"/>
    </location>
</feature>
<keyword evidence="2" id="KW-0472">Membrane</keyword>
<comment type="caution">
    <text evidence="3">The sequence shown here is derived from an EMBL/GenBank/DDBJ whole genome shotgun (WGS) entry which is preliminary data.</text>
</comment>
<dbReference type="AlphaFoldDB" id="A0AAE1KI67"/>
<evidence type="ECO:0000256" key="2">
    <source>
        <dbReference type="SAM" id="Phobius"/>
    </source>
</evidence>
<organism evidence="3 4">
    <name type="scientific">Petrolisthes cinctipes</name>
    <name type="common">Flat porcelain crab</name>
    <dbReference type="NCBI Taxonomy" id="88211"/>
    <lineage>
        <taxon>Eukaryota</taxon>
        <taxon>Metazoa</taxon>
        <taxon>Ecdysozoa</taxon>
        <taxon>Arthropoda</taxon>
        <taxon>Crustacea</taxon>
        <taxon>Multicrustacea</taxon>
        <taxon>Malacostraca</taxon>
        <taxon>Eumalacostraca</taxon>
        <taxon>Eucarida</taxon>
        <taxon>Decapoda</taxon>
        <taxon>Pleocyemata</taxon>
        <taxon>Anomura</taxon>
        <taxon>Galatheoidea</taxon>
        <taxon>Porcellanidae</taxon>
        <taxon>Petrolisthes</taxon>
    </lineage>
</organism>
<feature type="compositionally biased region" description="Low complexity" evidence="1">
    <location>
        <begin position="331"/>
        <end position="350"/>
    </location>
</feature>
<keyword evidence="2" id="KW-0812">Transmembrane</keyword>
<feature type="transmembrane region" description="Helical" evidence="2">
    <location>
        <begin position="93"/>
        <end position="115"/>
    </location>
</feature>
<name>A0AAE1KI67_PETCI</name>
<sequence>MEEAPLLHYLHHSPTIFSTKNRPPAILTENIDYLPQHTSNNNNNNKMPSRVRRFYNVPNFTHQAYRCGIALSCIGVLLNWLGVAQAYIEPIRYIGVGLVVVGSFLIISALCQWMFLSPSPNTTVHEVSSEEGNGGGGGGSSSGDLHIITVPMGRSQGQSRSAGMSSTGLGKPPDYFMVTEKPPSYEEAMSMLPPYPGFLQLSTDGRTQDEYLAPHQVPESHQSEGATSTLLWQRDGRPDHRGGQDEAMLAVSLIPHNNNNPPLYSSQASLSDFSAQNISPCSDIVASVHTTPDYSNSSSRNSSARALYTNHTQENTHGTQTNRSAAVQESTHSTQTDTTDAQQDTHGTQTHRSDSEENIHNTHVNNSNDDTERVSLSDSKCKTPDISEDDNNKEEESNTKASVTSLDRDEGK</sequence>
<proteinExistence type="predicted"/>
<feature type="compositionally biased region" description="Polar residues" evidence="1">
    <location>
        <begin position="219"/>
        <end position="231"/>
    </location>
</feature>
<protein>
    <submittedName>
        <fullName evidence="3">Uncharacterized protein</fullName>
    </submittedName>
</protein>
<gene>
    <name evidence="3" type="ORF">Pcinc_022510</name>
</gene>
<evidence type="ECO:0000313" key="3">
    <source>
        <dbReference type="EMBL" id="KAK3872410.1"/>
    </source>
</evidence>
<feature type="compositionally biased region" description="Polar residues" evidence="1">
    <location>
        <begin position="311"/>
        <end position="330"/>
    </location>
</feature>
<dbReference type="Proteomes" id="UP001286313">
    <property type="component" value="Unassembled WGS sequence"/>
</dbReference>
<evidence type="ECO:0000256" key="1">
    <source>
        <dbReference type="SAM" id="MobiDB-lite"/>
    </source>
</evidence>
<keyword evidence="4" id="KW-1185">Reference proteome</keyword>
<dbReference type="EMBL" id="JAWQEG010002377">
    <property type="protein sequence ID" value="KAK3872410.1"/>
    <property type="molecule type" value="Genomic_DNA"/>
</dbReference>
<feature type="compositionally biased region" description="Basic and acidic residues" evidence="1">
    <location>
        <begin position="370"/>
        <end position="385"/>
    </location>
</feature>
<feature type="compositionally biased region" description="Basic and acidic residues" evidence="1">
    <location>
        <begin position="351"/>
        <end position="360"/>
    </location>
</feature>
<feature type="region of interest" description="Disordered" evidence="1">
    <location>
        <begin position="311"/>
        <end position="412"/>
    </location>
</feature>
<keyword evidence="2" id="KW-1133">Transmembrane helix</keyword>
<accession>A0AAE1KI67</accession>
<reference evidence="3" key="1">
    <citation type="submission" date="2023-10" db="EMBL/GenBank/DDBJ databases">
        <title>Genome assemblies of two species of porcelain crab, Petrolisthes cinctipes and Petrolisthes manimaculis (Anomura: Porcellanidae).</title>
        <authorList>
            <person name="Angst P."/>
        </authorList>
    </citation>
    <scope>NUCLEOTIDE SEQUENCE</scope>
    <source>
        <strain evidence="3">PB745_01</strain>
        <tissue evidence="3">Gill</tissue>
    </source>
</reference>
<evidence type="ECO:0000313" key="4">
    <source>
        <dbReference type="Proteomes" id="UP001286313"/>
    </source>
</evidence>
<feature type="region of interest" description="Disordered" evidence="1">
    <location>
        <begin position="122"/>
        <end position="143"/>
    </location>
</feature>
<feature type="compositionally biased region" description="Gly residues" evidence="1">
    <location>
        <begin position="132"/>
        <end position="141"/>
    </location>
</feature>
<feature type="compositionally biased region" description="Basic and acidic residues" evidence="1">
    <location>
        <begin position="234"/>
        <end position="243"/>
    </location>
</feature>
<feature type="region of interest" description="Disordered" evidence="1">
    <location>
        <begin position="214"/>
        <end position="243"/>
    </location>
</feature>